<organism evidence="4 5">
    <name type="scientific">Dicrurus megarhynchus</name>
    <dbReference type="NCBI Taxonomy" id="450177"/>
    <lineage>
        <taxon>Eukaryota</taxon>
        <taxon>Metazoa</taxon>
        <taxon>Chordata</taxon>
        <taxon>Craniata</taxon>
        <taxon>Vertebrata</taxon>
        <taxon>Euteleostomi</taxon>
        <taxon>Archelosauria</taxon>
        <taxon>Archosauria</taxon>
        <taxon>Dinosauria</taxon>
        <taxon>Saurischia</taxon>
        <taxon>Theropoda</taxon>
        <taxon>Coelurosauria</taxon>
        <taxon>Aves</taxon>
        <taxon>Neognathae</taxon>
        <taxon>Neoaves</taxon>
        <taxon>Telluraves</taxon>
        <taxon>Australaves</taxon>
        <taxon>Passeriformes</taxon>
        <taxon>Corvoidea</taxon>
        <taxon>Dicruridae</taxon>
        <taxon>Dicrurus</taxon>
    </lineage>
</organism>
<accession>A0A7K9ZBD8</accession>
<evidence type="ECO:0000256" key="2">
    <source>
        <dbReference type="SAM" id="MobiDB-lite"/>
    </source>
</evidence>
<dbReference type="GO" id="GO:0042981">
    <property type="term" value="P:regulation of apoptotic process"/>
    <property type="evidence" value="ECO:0007669"/>
    <property type="project" value="InterPro"/>
</dbReference>
<feature type="domain" description="DED" evidence="3">
    <location>
        <begin position="55"/>
        <end position="163"/>
    </location>
</feature>
<dbReference type="PANTHER" id="PTHR15205:SF1">
    <property type="entry name" value="DNA-BINDING DEATH EFFECTOR DOMAIN-CONTAINING PROTEIN 2"/>
    <property type="match status" value="1"/>
</dbReference>
<proteinExistence type="predicted"/>
<feature type="non-terminal residue" evidence="4">
    <location>
        <position position="190"/>
    </location>
</feature>
<dbReference type="InterPro" id="IPR011029">
    <property type="entry name" value="DEATH-like_dom_sf"/>
</dbReference>
<gene>
    <name evidence="4" type="primary">Dedd2</name>
    <name evidence="4" type="ORF">DICMEG_R15467</name>
</gene>
<dbReference type="GO" id="GO:0005730">
    <property type="term" value="C:nucleolus"/>
    <property type="evidence" value="ECO:0007669"/>
    <property type="project" value="UniProtKB-SubCell"/>
</dbReference>
<dbReference type="Gene3D" id="1.10.533.10">
    <property type="entry name" value="Death Domain, Fas"/>
    <property type="match status" value="1"/>
</dbReference>
<evidence type="ECO:0000259" key="3">
    <source>
        <dbReference type="PROSITE" id="PS50168"/>
    </source>
</evidence>
<dbReference type="PROSITE" id="PS50168">
    <property type="entry name" value="DED"/>
    <property type="match status" value="1"/>
</dbReference>
<comment type="subcellular location">
    <subcellularLocation>
        <location evidence="1">Nucleus</location>
        <location evidence="1">Nucleolus</location>
    </subcellularLocation>
</comment>
<dbReference type="SMART" id="SM00031">
    <property type="entry name" value="DED"/>
    <property type="match status" value="1"/>
</dbReference>
<dbReference type="EMBL" id="VXAD01002818">
    <property type="protein sequence ID" value="NXJ19662.1"/>
    <property type="molecule type" value="Genomic_DNA"/>
</dbReference>
<dbReference type="InterPro" id="IPR001875">
    <property type="entry name" value="DED_dom"/>
</dbReference>
<dbReference type="Proteomes" id="UP000537234">
    <property type="component" value="Unassembled WGS sequence"/>
</dbReference>
<dbReference type="GO" id="GO:0008625">
    <property type="term" value="P:extrinsic apoptotic signaling pathway via death domain receptors"/>
    <property type="evidence" value="ECO:0007669"/>
    <property type="project" value="TreeGrafter"/>
</dbReference>
<name>A0A7K9ZBD8_9CORV</name>
<feature type="non-terminal residue" evidence="4">
    <location>
        <position position="1"/>
    </location>
</feature>
<dbReference type="PANTHER" id="PTHR15205">
    <property type="entry name" value="DEATH EFFECTOR DOMAIN-CONTAINING PROTEIN"/>
    <property type="match status" value="1"/>
</dbReference>
<feature type="region of interest" description="Disordered" evidence="2">
    <location>
        <begin position="9"/>
        <end position="40"/>
    </location>
</feature>
<sequence>LTVESLRALSQLHSPRGAGGDGGDLGERRRPAPGPPMARTAWDEEECLDYYGMLSLHRLFEVVGAQLTPSDVAVLSFLLDETLPGPHPLDPALWGGDSGPSPALLERWSRRREPRVGAGPPRNGLELLLEMERRGLCHEGDFGHLRQLLRLVTRHDLLRCVTLKRPRPVSPERVTCVPAMGGTCPSPPRP</sequence>
<evidence type="ECO:0000256" key="1">
    <source>
        <dbReference type="ARBA" id="ARBA00004604"/>
    </source>
</evidence>
<evidence type="ECO:0000313" key="5">
    <source>
        <dbReference type="Proteomes" id="UP000537234"/>
    </source>
</evidence>
<dbReference type="AlphaFoldDB" id="A0A7K9ZBD8"/>
<dbReference type="GO" id="GO:0003677">
    <property type="term" value="F:DNA binding"/>
    <property type="evidence" value="ECO:0007669"/>
    <property type="project" value="TreeGrafter"/>
</dbReference>
<keyword evidence="5" id="KW-1185">Reference proteome</keyword>
<comment type="caution">
    <text evidence="4">The sequence shown here is derived from an EMBL/GenBank/DDBJ whole genome shotgun (WGS) entry which is preliminary data.</text>
</comment>
<evidence type="ECO:0000313" key="4">
    <source>
        <dbReference type="EMBL" id="NXJ19662.1"/>
    </source>
</evidence>
<protein>
    <submittedName>
        <fullName evidence="4">DEDD2 protein</fullName>
    </submittedName>
</protein>
<dbReference type="InterPro" id="IPR038856">
    <property type="entry name" value="DEDD/DEDD2"/>
</dbReference>
<reference evidence="4 5" key="1">
    <citation type="submission" date="2019-09" db="EMBL/GenBank/DDBJ databases">
        <title>Bird 10,000 Genomes (B10K) Project - Family phase.</title>
        <authorList>
            <person name="Zhang G."/>
        </authorList>
    </citation>
    <scope>NUCLEOTIDE SEQUENCE [LARGE SCALE GENOMIC DNA]</scope>
    <source>
        <strain evidence="4">B10K-DU-001-48</strain>
        <tissue evidence="4">Muscle</tissue>
    </source>
</reference>
<dbReference type="SUPFAM" id="SSF47986">
    <property type="entry name" value="DEATH domain"/>
    <property type="match status" value="1"/>
</dbReference>